<sequence length="210" mass="23046">MTDHGDQSIPPCTTCQRITHFSASVIAALKNLPRATKLRKNKAICEKNDKNALARAQHDSDPIAFPDEAPDDASLITVSDAEEELLPFSMMYDTASKLTPESGKRLIRAFAAVGEKRSRDDGEGEKKGAKRMKRPEVIIKAGMAAPTVSHPLIHKLYDLDIYAPLSLFTDRTWSMSTPTPAQSSCVNSTPPPRPTNASTSSTRRRSRPPF</sequence>
<feature type="region of interest" description="Disordered" evidence="1">
    <location>
        <begin position="176"/>
        <end position="210"/>
    </location>
</feature>
<keyword evidence="3" id="KW-1185">Reference proteome</keyword>
<dbReference type="Proteomes" id="UP001215598">
    <property type="component" value="Unassembled WGS sequence"/>
</dbReference>
<organism evidence="2 3">
    <name type="scientific">Mycena metata</name>
    <dbReference type="NCBI Taxonomy" id="1033252"/>
    <lineage>
        <taxon>Eukaryota</taxon>
        <taxon>Fungi</taxon>
        <taxon>Dikarya</taxon>
        <taxon>Basidiomycota</taxon>
        <taxon>Agaricomycotina</taxon>
        <taxon>Agaricomycetes</taxon>
        <taxon>Agaricomycetidae</taxon>
        <taxon>Agaricales</taxon>
        <taxon>Marasmiineae</taxon>
        <taxon>Mycenaceae</taxon>
        <taxon>Mycena</taxon>
    </lineage>
</organism>
<comment type="caution">
    <text evidence="2">The sequence shown here is derived from an EMBL/GenBank/DDBJ whole genome shotgun (WGS) entry which is preliminary data.</text>
</comment>
<reference evidence="2" key="1">
    <citation type="submission" date="2023-03" db="EMBL/GenBank/DDBJ databases">
        <title>Massive genome expansion in bonnet fungi (Mycena s.s.) driven by repeated elements and novel gene families across ecological guilds.</title>
        <authorList>
            <consortium name="Lawrence Berkeley National Laboratory"/>
            <person name="Harder C.B."/>
            <person name="Miyauchi S."/>
            <person name="Viragh M."/>
            <person name="Kuo A."/>
            <person name="Thoen E."/>
            <person name="Andreopoulos B."/>
            <person name="Lu D."/>
            <person name="Skrede I."/>
            <person name="Drula E."/>
            <person name="Henrissat B."/>
            <person name="Morin E."/>
            <person name="Kohler A."/>
            <person name="Barry K."/>
            <person name="LaButti K."/>
            <person name="Morin E."/>
            <person name="Salamov A."/>
            <person name="Lipzen A."/>
            <person name="Mereny Z."/>
            <person name="Hegedus B."/>
            <person name="Baldrian P."/>
            <person name="Stursova M."/>
            <person name="Weitz H."/>
            <person name="Taylor A."/>
            <person name="Grigoriev I.V."/>
            <person name="Nagy L.G."/>
            <person name="Martin F."/>
            <person name="Kauserud H."/>
        </authorList>
    </citation>
    <scope>NUCLEOTIDE SEQUENCE</scope>
    <source>
        <strain evidence="2">CBHHK182m</strain>
    </source>
</reference>
<proteinExistence type="predicted"/>
<gene>
    <name evidence="2" type="ORF">B0H16DRAFT_1460281</name>
</gene>
<evidence type="ECO:0000313" key="3">
    <source>
        <dbReference type="Proteomes" id="UP001215598"/>
    </source>
</evidence>
<evidence type="ECO:0000313" key="2">
    <source>
        <dbReference type="EMBL" id="KAJ7751369.1"/>
    </source>
</evidence>
<dbReference type="AlphaFoldDB" id="A0AAD7N9H2"/>
<evidence type="ECO:0000256" key="1">
    <source>
        <dbReference type="SAM" id="MobiDB-lite"/>
    </source>
</evidence>
<name>A0AAD7N9H2_9AGAR</name>
<dbReference type="EMBL" id="JARKIB010000062">
    <property type="protein sequence ID" value="KAJ7751369.1"/>
    <property type="molecule type" value="Genomic_DNA"/>
</dbReference>
<protein>
    <submittedName>
        <fullName evidence="2">Uncharacterized protein</fullName>
    </submittedName>
</protein>
<feature type="compositionally biased region" description="Polar residues" evidence="1">
    <location>
        <begin position="176"/>
        <end position="187"/>
    </location>
</feature>
<accession>A0AAD7N9H2</accession>